<evidence type="ECO:0000256" key="2">
    <source>
        <dbReference type="SAM" id="Phobius"/>
    </source>
</evidence>
<keyword evidence="2" id="KW-0472">Membrane</keyword>
<evidence type="ECO:0000313" key="4">
    <source>
        <dbReference type="Proteomes" id="UP000275385"/>
    </source>
</evidence>
<dbReference type="AlphaFoldDB" id="A0A420YIC5"/>
<name>A0A420YIC5_9PEZI</name>
<dbReference type="InterPro" id="IPR037737">
    <property type="entry name" value="Srf1"/>
</dbReference>
<dbReference type="PANTHER" id="PTHR36819:SF1">
    <property type="entry name" value="REGULATOR OF PHOSPHOLIPASE D SRF1"/>
    <property type="match status" value="1"/>
</dbReference>
<comment type="caution">
    <text evidence="3">The sequence shown here is derived from an EMBL/GenBank/DDBJ whole genome shotgun (WGS) entry which is preliminary data.</text>
</comment>
<feature type="region of interest" description="Disordered" evidence="1">
    <location>
        <begin position="1"/>
        <end position="75"/>
    </location>
</feature>
<feature type="transmembrane region" description="Helical" evidence="2">
    <location>
        <begin position="269"/>
        <end position="288"/>
    </location>
</feature>
<dbReference type="GO" id="GO:0000324">
    <property type="term" value="C:fungal-type vacuole"/>
    <property type="evidence" value="ECO:0007669"/>
    <property type="project" value="TreeGrafter"/>
</dbReference>
<keyword evidence="4" id="KW-1185">Reference proteome</keyword>
<keyword evidence="2" id="KW-0812">Transmembrane</keyword>
<keyword evidence="2" id="KW-1133">Transmembrane helix</keyword>
<dbReference type="Proteomes" id="UP000275385">
    <property type="component" value="Unassembled WGS sequence"/>
</dbReference>
<dbReference type="EMBL" id="QVQW01000008">
    <property type="protein sequence ID" value="RKU47627.1"/>
    <property type="molecule type" value="Genomic_DNA"/>
</dbReference>
<gene>
    <name evidence="3" type="ORF">DL546_008462</name>
</gene>
<evidence type="ECO:0000256" key="1">
    <source>
        <dbReference type="SAM" id="MobiDB-lite"/>
    </source>
</evidence>
<evidence type="ECO:0000313" key="3">
    <source>
        <dbReference type="EMBL" id="RKU47627.1"/>
    </source>
</evidence>
<accession>A0A420YIC5</accession>
<dbReference type="PANTHER" id="PTHR36819">
    <property type="entry name" value="REGULATOR OF PHOSPHOLIPASE D SRF1"/>
    <property type="match status" value="1"/>
</dbReference>
<dbReference type="GO" id="GO:0071944">
    <property type="term" value="C:cell periphery"/>
    <property type="evidence" value="ECO:0007669"/>
    <property type="project" value="TreeGrafter"/>
</dbReference>
<feature type="transmembrane region" description="Helical" evidence="2">
    <location>
        <begin position="349"/>
        <end position="369"/>
    </location>
</feature>
<organism evidence="3 4">
    <name type="scientific">Coniochaeta pulveracea</name>
    <dbReference type="NCBI Taxonomy" id="177199"/>
    <lineage>
        <taxon>Eukaryota</taxon>
        <taxon>Fungi</taxon>
        <taxon>Dikarya</taxon>
        <taxon>Ascomycota</taxon>
        <taxon>Pezizomycotina</taxon>
        <taxon>Sordariomycetes</taxon>
        <taxon>Sordariomycetidae</taxon>
        <taxon>Coniochaetales</taxon>
        <taxon>Coniochaetaceae</taxon>
        <taxon>Coniochaeta</taxon>
    </lineage>
</organism>
<feature type="transmembrane region" description="Helical" evidence="2">
    <location>
        <begin position="308"/>
        <end position="329"/>
    </location>
</feature>
<feature type="transmembrane region" description="Helical" evidence="2">
    <location>
        <begin position="219"/>
        <end position="240"/>
    </location>
</feature>
<reference evidence="3 4" key="1">
    <citation type="submission" date="2018-08" db="EMBL/GenBank/DDBJ databases">
        <title>Draft genome of the lignicolous fungus Coniochaeta pulveracea.</title>
        <authorList>
            <person name="Borstlap C.J."/>
            <person name="De Witt R.N."/>
            <person name="Botha A."/>
            <person name="Volschenk H."/>
        </authorList>
    </citation>
    <scope>NUCLEOTIDE SEQUENCE [LARGE SCALE GENOMIC DNA]</scope>
    <source>
        <strain evidence="3 4">CAB683</strain>
    </source>
</reference>
<sequence length="389" mass="43408">MSDQASTSISPRPPGSSPSLATSSGAHTPRLRTPRSLPPWIDSYDVRYGSPNDEDLQRFCQPPPAAASPRTDNTAELQRRVSRDGFVDVHGDSAIAGTNRSNHILHILRKDGPPKNERRGRKWDHLRTAEPVIVSGYKARVQPSSPWHTFVQSSRYGHLPHEEAHIVDVDELNKLQPGFNDPNDYLPRSVEPKKTTKARRQALYKRIWRTILRDPFVPLAFRLTVLLTSIIALALGARILQDERNLPGLPPDTDEKISTTRAINSGAEITQAIVAIAVDCVAIPYIGYMTWDEYTGKPLGLRSPSSKISLVLMDLFFIIFKSVSTTLAFEALRYHTPHNHTIRHYAEALAAFQTVGLIAWSMTFAVNVFRLVQRLGGNDEATYIWGGHG</sequence>
<dbReference type="OrthoDB" id="2589563at2759"/>
<feature type="compositionally biased region" description="Low complexity" evidence="1">
    <location>
        <begin position="1"/>
        <end position="10"/>
    </location>
</feature>
<proteinExistence type="predicted"/>
<protein>
    <submittedName>
        <fullName evidence="3">Uncharacterized protein</fullName>
    </submittedName>
</protein>